<evidence type="ECO:0000313" key="3">
    <source>
        <dbReference type="EMBL" id="MTD22498.1"/>
    </source>
</evidence>
<dbReference type="RefSeq" id="WP_154746055.1">
    <property type="nucleotide sequence ID" value="NZ_JBHSTG010000052.1"/>
</dbReference>
<dbReference type="Pfam" id="PF02069">
    <property type="entry name" value="Metallothio_Pro"/>
    <property type="match status" value="1"/>
</dbReference>
<comment type="caution">
    <text evidence="3">The sequence shown here is derived from an EMBL/GenBank/DDBJ whole genome shotgun (WGS) entry which is preliminary data.</text>
</comment>
<dbReference type="InterPro" id="IPR017854">
    <property type="entry name" value="Metalthion_dom_sf"/>
</dbReference>
<gene>
    <name evidence="3" type="ORF">GIR22_25550</name>
</gene>
<dbReference type="Gene3D" id="2.30.170.10">
    <property type="match status" value="1"/>
</dbReference>
<proteinExistence type="predicted"/>
<keyword evidence="1" id="KW-0479">Metal-binding</keyword>
<evidence type="ECO:0000256" key="2">
    <source>
        <dbReference type="ARBA" id="ARBA00022851"/>
    </source>
</evidence>
<organism evidence="3 4">
    <name type="scientific">Pseudomonas karstica</name>
    <dbReference type="NCBI Taxonomy" id="1055468"/>
    <lineage>
        <taxon>Bacteria</taxon>
        <taxon>Pseudomonadati</taxon>
        <taxon>Pseudomonadota</taxon>
        <taxon>Gammaproteobacteria</taxon>
        <taxon>Pseudomonadales</taxon>
        <taxon>Pseudomonadaceae</taxon>
        <taxon>Pseudomonas</taxon>
    </lineage>
</organism>
<reference evidence="3 4" key="1">
    <citation type="submission" date="2019-11" db="EMBL/GenBank/DDBJ databases">
        <title>Pseudmonas karstica sp. nov. and Pseudomonas spelaei sp. nov. from caves.</title>
        <authorList>
            <person name="Zeman M."/>
        </authorList>
    </citation>
    <scope>NUCLEOTIDE SEQUENCE [LARGE SCALE GENOMIC DNA]</scope>
    <source>
        <strain evidence="3 4">CCM 7891</strain>
    </source>
</reference>
<keyword evidence="4" id="KW-1185">Reference proteome</keyword>
<dbReference type="InterPro" id="IPR000518">
    <property type="entry name" value="Metalthion_fam14_prok"/>
</dbReference>
<accession>A0A7X2V1C7</accession>
<dbReference type="AlphaFoldDB" id="A0A7X2V1C7"/>
<keyword evidence="2" id="KW-0480">Metal-thiolate cluster</keyword>
<dbReference type="SUPFAM" id="SSF57868">
    <property type="entry name" value="Metallothionein"/>
    <property type="match status" value="1"/>
</dbReference>
<protein>
    <submittedName>
        <fullName evidence="3">Metallothionein</fullName>
    </submittedName>
</protein>
<dbReference type="EMBL" id="WLYI01000064">
    <property type="protein sequence ID" value="MTD22498.1"/>
    <property type="molecule type" value="Genomic_DNA"/>
</dbReference>
<dbReference type="OrthoDB" id="468089at2"/>
<name>A0A7X2V1C7_9PSED</name>
<evidence type="ECO:0000256" key="1">
    <source>
        <dbReference type="ARBA" id="ARBA00022723"/>
    </source>
</evidence>
<dbReference type="GO" id="GO:0046872">
    <property type="term" value="F:metal ion binding"/>
    <property type="evidence" value="ECO:0007669"/>
    <property type="project" value="UniProtKB-KW"/>
</dbReference>
<evidence type="ECO:0000313" key="4">
    <source>
        <dbReference type="Proteomes" id="UP000431485"/>
    </source>
</evidence>
<sequence>MQQQTCACPHCNCLVGNNAVMKEGKSYCCQGCADHHAHGEPCASSTGCECAKSAHG</sequence>
<dbReference type="Proteomes" id="UP000431485">
    <property type="component" value="Unassembled WGS sequence"/>
</dbReference>